<gene>
    <name evidence="3" type="ORF">LC087_12395</name>
</gene>
<keyword evidence="4" id="KW-1185">Reference proteome</keyword>
<dbReference type="SUPFAM" id="SSF110997">
    <property type="entry name" value="Sporulation related repeat"/>
    <property type="match status" value="1"/>
</dbReference>
<dbReference type="Gene3D" id="3.40.630.40">
    <property type="entry name" value="Zn-dependent exopeptidases"/>
    <property type="match status" value="1"/>
</dbReference>
<dbReference type="Proteomes" id="UP001197974">
    <property type="component" value="Chromosome"/>
</dbReference>
<organism evidence="3 4">
    <name type="scientific">Bacillus carboniphilus</name>
    <dbReference type="NCBI Taxonomy" id="86663"/>
    <lineage>
        <taxon>Bacteria</taxon>
        <taxon>Bacillati</taxon>
        <taxon>Bacillota</taxon>
        <taxon>Bacilli</taxon>
        <taxon>Bacillales</taxon>
        <taxon>Bacillaceae</taxon>
        <taxon>Bacillus</taxon>
    </lineage>
</organism>
<dbReference type="Pfam" id="PF05036">
    <property type="entry name" value="SPOR"/>
    <property type="match status" value="1"/>
</dbReference>
<evidence type="ECO:0000259" key="2">
    <source>
        <dbReference type="PROSITE" id="PS51724"/>
    </source>
</evidence>
<dbReference type="InterPro" id="IPR050695">
    <property type="entry name" value="N-acetylmuramoyl_amidase_3"/>
</dbReference>
<dbReference type="EMBL" id="CP129013">
    <property type="protein sequence ID" value="WLR41664.1"/>
    <property type="molecule type" value="Genomic_DNA"/>
</dbReference>
<dbReference type="SMART" id="SM00646">
    <property type="entry name" value="Ami_3"/>
    <property type="match status" value="1"/>
</dbReference>
<accession>A0ABY9JQI9</accession>
<dbReference type="Pfam" id="PF01520">
    <property type="entry name" value="Amidase_3"/>
    <property type="match status" value="1"/>
</dbReference>
<keyword evidence="1" id="KW-0378">Hydrolase</keyword>
<sequence>MIKIVLDAGHGMHTPGKRVPDGTMREWEFNSKVVQKTIRKLKEYQDVMILRVDDHTGEKDIPLVERTNKANSFAANCYVSVHANAYGRGFTNPSGIETYIYPSRPKEALSLASLVQKNLVHETGRRNRGVKAANFHVLRETKMTAILCECGFMTNKEESQLLKSDQYRQKCADAIAQGIASQYKLKKKRNIKELNISSKLYKVQVGAFKEKNNAERHVRSLKAKGIDAFIIQE</sequence>
<evidence type="ECO:0000256" key="1">
    <source>
        <dbReference type="ARBA" id="ARBA00022801"/>
    </source>
</evidence>
<reference evidence="3 4" key="1">
    <citation type="submission" date="2023-06" db="EMBL/GenBank/DDBJ databases">
        <title>Five Gram-positive bacteria isolated from mangrove sediments in Shenzhen, Guangdong, China.</title>
        <authorList>
            <person name="Yu S."/>
            <person name="Zheng W."/>
            <person name="Huang Y."/>
        </authorList>
    </citation>
    <scope>NUCLEOTIDE SEQUENCE [LARGE SCALE GENOMIC DNA]</scope>
    <source>
        <strain evidence="3 4">SaN35-3</strain>
    </source>
</reference>
<dbReference type="PANTHER" id="PTHR30404:SF0">
    <property type="entry name" value="N-ACETYLMURAMOYL-L-ALANINE AMIDASE AMIC"/>
    <property type="match status" value="1"/>
</dbReference>
<proteinExistence type="predicted"/>
<dbReference type="PANTHER" id="PTHR30404">
    <property type="entry name" value="N-ACETYLMURAMOYL-L-ALANINE AMIDASE"/>
    <property type="match status" value="1"/>
</dbReference>
<protein>
    <submittedName>
        <fullName evidence="3">N-acetylmuramoyl-L-alanine amidase</fullName>
    </submittedName>
</protein>
<dbReference type="InterPro" id="IPR036680">
    <property type="entry name" value="SPOR-like_sf"/>
</dbReference>
<dbReference type="RefSeq" id="WP_226541528.1">
    <property type="nucleotide sequence ID" value="NZ_CP129013.1"/>
</dbReference>
<evidence type="ECO:0000313" key="3">
    <source>
        <dbReference type="EMBL" id="WLR41664.1"/>
    </source>
</evidence>
<dbReference type="SUPFAM" id="SSF53187">
    <property type="entry name" value="Zn-dependent exopeptidases"/>
    <property type="match status" value="1"/>
</dbReference>
<dbReference type="InterPro" id="IPR002508">
    <property type="entry name" value="MurNAc-LAA_cat"/>
</dbReference>
<dbReference type="InterPro" id="IPR007730">
    <property type="entry name" value="SPOR-like_dom"/>
</dbReference>
<feature type="domain" description="SPOR" evidence="2">
    <location>
        <begin position="195"/>
        <end position="233"/>
    </location>
</feature>
<dbReference type="CDD" id="cd02696">
    <property type="entry name" value="MurNAc-LAA"/>
    <property type="match status" value="1"/>
</dbReference>
<dbReference type="PROSITE" id="PS51724">
    <property type="entry name" value="SPOR"/>
    <property type="match status" value="1"/>
</dbReference>
<name>A0ABY9JQI9_9BACI</name>
<evidence type="ECO:0000313" key="4">
    <source>
        <dbReference type="Proteomes" id="UP001197974"/>
    </source>
</evidence>